<protein>
    <submittedName>
        <fullName evidence="2">Competence/damage-inducible protein CinA C-terminal domain protein</fullName>
    </submittedName>
</protein>
<dbReference type="Proteomes" id="UP000001732">
    <property type="component" value="Chromosome"/>
</dbReference>
<accession>B5Y8R1</accession>
<reference evidence="2 3" key="2">
    <citation type="journal article" date="2014" name="Genome Announc.">
        <title>Complete Genome Sequence of Coprothermobacter proteolyticus DSM 5265.</title>
        <authorList>
            <person name="Alexiev A."/>
            <person name="Coil D.A."/>
            <person name="Badger J.H."/>
            <person name="Enticknap J."/>
            <person name="Ward N."/>
            <person name="Robb F.T."/>
            <person name="Eisen J.A."/>
        </authorList>
    </citation>
    <scope>NUCLEOTIDE SEQUENCE [LARGE SCALE GENOMIC DNA]</scope>
    <source>
        <strain evidence="3">ATCC 35245 / DSM 5265 / OCM 4 / BT</strain>
    </source>
</reference>
<gene>
    <name evidence="2" type="ordered locus">COPRO5265_0819</name>
</gene>
<dbReference type="AlphaFoldDB" id="B5Y8R1"/>
<feature type="domain" description="CinA C-terminal" evidence="1">
    <location>
        <begin position="12"/>
        <end position="149"/>
    </location>
</feature>
<dbReference type="InterPro" id="IPR008136">
    <property type="entry name" value="CinA_C"/>
</dbReference>
<dbReference type="Gene3D" id="3.90.950.20">
    <property type="entry name" value="CinA-like"/>
    <property type="match status" value="1"/>
</dbReference>
<evidence type="ECO:0000259" key="1">
    <source>
        <dbReference type="Pfam" id="PF02464"/>
    </source>
</evidence>
<evidence type="ECO:0000313" key="3">
    <source>
        <dbReference type="Proteomes" id="UP000001732"/>
    </source>
</evidence>
<evidence type="ECO:0000313" key="2">
    <source>
        <dbReference type="EMBL" id="ACI17633.1"/>
    </source>
</evidence>
<reference evidence="3" key="1">
    <citation type="submission" date="2008-08" db="EMBL/GenBank/DDBJ databases">
        <title>The complete genome sequence of Coprothermobacter proteolyticus strain ATCC 5245 / DSM 5265 / BT.</title>
        <authorList>
            <person name="Dodson R.J."/>
            <person name="Durkin A.S."/>
            <person name="Wu M."/>
            <person name="Eisen J."/>
            <person name="Sutton G."/>
        </authorList>
    </citation>
    <scope>NUCLEOTIDE SEQUENCE [LARGE SCALE GENOMIC DNA]</scope>
    <source>
        <strain evidence="3">ATCC 35245 / DSM 5265 / OCM 4 / BT</strain>
    </source>
</reference>
<dbReference type="InterPro" id="IPR036653">
    <property type="entry name" value="CinA-like_C"/>
</dbReference>
<keyword evidence="3" id="KW-1185">Reference proteome</keyword>
<dbReference type="STRING" id="309798.COPRO5265_01790"/>
<proteinExistence type="predicted"/>
<dbReference type="EMBL" id="CP001145">
    <property type="protein sequence ID" value="ACI17633.1"/>
    <property type="molecule type" value="Genomic_DNA"/>
</dbReference>
<dbReference type="Pfam" id="PF02464">
    <property type="entry name" value="CinA"/>
    <property type="match status" value="1"/>
</dbReference>
<dbReference type="eggNOG" id="COG1546">
    <property type="taxonomic scope" value="Bacteria"/>
</dbReference>
<organism evidence="2 3">
    <name type="scientific">Coprothermobacter proteolyticus (strain ATCC 35245 / DSM 5265 / OCM 4 / BT)</name>
    <dbReference type="NCBI Taxonomy" id="309798"/>
    <lineage>
        <taxon>Bacteria</taxon>
        <taxon>Pseudomonadati</taxon>
        <taxon>Coprothermobacterota</taxon>
        <taxon>Coprothermobacteria</taxon>
        <taxon>Coprothermobacterales</taxon>
        <taxon>Coprothermobacteraceae</taxon>
        <taxon>Coprothermobacter</taxon>
    </lineage>
</organism>
<dbReference type="SUPFAM" id="SSF142433">
    <property type="entry name" value="CinA-like"/>
    <property type="match status" value="1"/>
</dbReference>
<name>B5Y8R1_COPPD</name>
<sequence>MLWKKQNLASSLAVKKCKKLLRTHKTFVTVESCTGGQLASWLSMLPGSSKSFFGGYVVYTSEAKAGFLGVQTSQPTSADTAIRLARALPRKDVRVSVVGNLGPSCEPGSPKGSVTVCLITEKAEKLLVKKLNHGRIRNRWISGYWVLNVLAREVQ</sequence>